<evidence type="ECO:0000256" key="8">
    <source>
        <dbReference type="ARBA" id="ARBA00023136"/>
    </source>
</evidence>
<keyword evidence="19" id="KW-1185">Reference proteome</keyword>
<dbReference type="Proteomes" id="UP000294321">
    <property type="component" value="Chromosome"/>
</dbReference>
<accession>A0A4V1ALK5</accession>
<dbReference type="PROSITE" id="PS00428">
    <property type="entry name" value="FTSW_RODA_SPOVE"/>
    <property type="match status" value="1"/>
</dbReference>
<dbReference type="AlphaFoldDB" id="A0A4V1ALK5"/>
<evidence type="ECO:0000256" key="1">
    <source>
        <dbReference type="ARBA" id="ARBA00004141"/>
    </source>
</evidence>
<evidence type="ECO:0000256" key="3">
    <source>
        <dbReference type="ARBA" id="ARBA00022679"/>
    </source>
</evidence>
<feature type="transmembrane region" description="Helical" evidence="17">
    <location>
        <begin position="74"/>
        <end position="94"/>
    </location>
</feature>
<feature type="transmembrane region" description="Helical" evidence="17">
    <location>
        <begin position="100"/>
        <end position="125"/>
    </location>
</feature>
<dbReference type="GO" id="GO:0015648">
    <property type="term" value="F:lipid-linked peptidoglycan transporter activity"/>
    <property type="evidence" value="ECO:0007669"/>
    <property type="project" value="TreeGrafter"/>
</dbReference>
<comment type="function">
    <text evidence="16">Peptidoglycan polymerase that is essential for cell division.</text>
</comment>
<evidence type="ECO:0000256" key="13">
    <source>
        <dbReference type="ARBA" id="ARBA00041418"/>
    </source>
</evidence>
<evidence type="ECO:0000256" key="17">
    <source>
        <dbReference type="SAM" id="Phobius"/>
    </source>
</evidence>
<comment type="similarity">
    <text evidence="11">Belongs to the SEDS family. FtsW subfamily.</text>
</comment>
<evidence type="ECO:0000256" key="7">
    <source>
        <dbReference type="ARBA" id="ARBA00022989"/>
    </source>
</evidence>
<dbReference type="InterPro" id="IPR018365">
    <property type="entry name" value="Cell_cycle_FtsW-rel_CS"/>
</dbReference>
<evidence type="ECO:0000256" key="6">
    <source>
        <dbReference type="ARBA" id="ARBA00022984"/>
    </source>
</evidence>
<evidence type="ECO:0000256" key="9">
    <source>
        <dbReference type="ARBA" id="ARBA00032370"/>
    </source>
</evidence>
<comment type="subcellular location">
    <subcellularLocation>
        <location evidence="1">Membrane</location>
        <topology evidence="1">Multi-pass membrane protein</topology>
    </subcellularLocation>
</comment>
<dbReference type="EC" id="2.4.99.28" evidence="14"/>
<dbReference type="GO" id="GO:0008360">
    <property type="term" value="P:regulation of cell shape"/>
    <property type="evidence" value="ECO:0007669"/>
    <property type="project" value="UniProtKB-KW"/>
</dbReference>
<dbReference type="PANTHER" id="PTHR30474">
    <property type="entry name" value="CELL CYCLE PROTEIN"/>
    <property type="match status" value="1"/>
</dbReference>
<gene>
    <name evidence="18" type="ORF">ELX58_01870</name>
</gene>
<evidence type="ECO:0000313" key="18">
    <source>
        <dbReference type="EMBL" id="QBP17919.1"/>
    </source>
</evidence>
<feature type="transmembrane region" description="Helical" evidence="17">
    <location>
        <begin position="44"/>
        <end position="62"/>
    </location>
</feature>
<evidence type="ECO:0000256" key="12">
    <source>
        <dbReference type="ARBA" id="ARBA00041185"/>
    </source>
</evidence>
<dbReference type="GO" id="GO:0032153">
    <property type="term" value="C:cell division site"/>
    <property type="evidence" value="ECO:0007669"/>
    <property type="project" value="TreeGrafter"/>
</dbReference>
<name>A0A4V1ALK5_9LACO</name>
<sequence length="409" mass="45351">MKKIINNLYNLDLWIVMPYLILCTTGIIMVYSASSNLGSSPLKFMLKQLIYVIIGIILLVGCSHIRIHKLMNRTVIGCFSALFLIAFFALKFFGQSINGAAGWFTIAGFSLQPSEFSKLFLIIYISNELSKNYKYLIDDNGGLHRFHWLTFWRHRSTKEWAKSMLPPIVYSIVIVGFIYVQPDLGGSIINAAIVIVLIMASGAFNWKQAVGTSCVCIVGLLSFVSFYYIPKALSPAGQNNYQYQRIVAWLQPFQHAQDVGKQLVNSFYAQSNGGVFGVGLGNSVEKTGYLPEPNTDFIMAVIAEELGLIAIIIIMVLLGIIVARTVLIGIRDHDAYYSLICYGVATYMTVEMLFNMGGVVGLLPITGVTFPFISYGGSSMITLSAALGLVLNIDRTQRRRQFAVQVKES</sequence>
<dbReference type="KEGG" id="lji:ELX58_01870"/>
<dbReference type="GO" id="GO:0005886">
    <property type="term" value="C:plasma membrane"/>
    <property type="evidence" value="ECO:0007669"/>
    <property type="project" value="TreeGrafter"/>
</dbReference>
<dbReference type="EMBL" id="CP034726">
    <property type="protein sequence ID" value="QBP17919.1"/>
    <property type="molecule type" value="Genomic_DNA"/>
</dbReference>
<protein>
    <recommendedName>
        <fullName evidence="12">Probable peptidoglycan glycosyltransferase FtsW</fullName>
        <ecNumber evidence="14">2.4.99.28</ecNumber>
    </recommendedName>
    <alternativeName>
        <fullName evidence="13">Cell division protein FtsW</fullName>
    </alternativeName>
    <alternativeName>
        <fullName evidence="10">Cell wall polymerase</fullName>
    </alternativeName>
    <alternativeName>
        <fullName evidence="9">Peptidoglycan polymerase</fullName>
    </alternativeName>
</protein>
<dbReference type="GO" id="GO:0009252">
    <property type="term" value="P:peptidoglycan biosynthetic process"/>
    <property type="evidence" value="ECO:0007669"/>
    <property type="project" value="UniProtKB-KW"/>
</dbReference>
<evidence type="ECO:0000256" key="16">
    <source>
        <dbReference type="ARBA" id="ARBA00049966"/>
    </source>
</evidence>
<dbReference type="RefSeq" id="WP_133441464.1">
    <property type="nucleotide sequence ID" value="NZ_CP034726.1"/>
</dbReference>
<evidence type="ECO:0000256" key="11">
    <source>
        <dbReference type="ARBA" id="ARBA00038053"/>
    </source>
</evidence>
<evidence type="ECO:0000313" key="19">
    <source>
        <dbReference type="Proteomes" id="UP000294321"/>
    </source>
</evidence>
<keyword evidence="8 17" id="KW-0472">Membrane</keyword>
<dbReference type="GO" id="GO:0008955">
    <property type="term" value="F:peptidoglycan glycosyltransferase activity"/>
    <property type="evidence" value="ECO:0007669"/>
    <property type="project" value="UniProtKB-EC"/>
</dbReference>
<evidence type="ECO:0000256" key="4">
    <source>
        <dbReference type="ARBA" id="ARBA00022692"/>
    </source>
</evidence>
<evidence type="ECO:0000256" key="10">
    <source>
        <dbReference type="ARBA" id="ARBA00033270"/>
    </source>
</evidence>
<dbReference type="Pfam" id="PF01098">
    <property type="entry name" value="FTSW_RODA_SPOVE"/>
    <property type="match status" value="1"/>
</dbReference>
<proteinExistence type="inferred from homology"/>
<keyword evidence="5" id="KW-0133">Cell shape</keyword>
<keyword evidence="6" id="KW-0573">Peptidoglycan synthesis</keyword>
<dbReference type="PANTHER" id="PTHR30474:SF2">
    <property type="entry name" value="PEPTIDOGLYCAN GLYCOSYLTRANSFERASE FTSW-RELATED"/>
    <property type="match status" value="1"/>
</dbReference>
<feature type="transmembrane region" description="Helical" evidence="17">
    <location>
        <begin position="306"/>
        <end position="327"/>
    </location>
</feature>
<organism evidence="18 19">
    <name type="scientific">Acetilactobacillus jinshanensis</name>
    <dbReference type="NCBI Taxonomy" id="1720083"/>
    <lineage>
        <taxon>Bacteria</taxon>
        <taxon>Bacillati</taxon>
        <taxon>Bacillota</taxon>
        <taxon>Bacilli</taxon>
        <taxon>Lactobacillales</taxon>
        <taxon>Lactobacillaceae</taxon>
        <taxon>Acetilactobacillus</taxon>
    </lineage>
</organism>
<dbReference type="GO" id="GO:0051301">
    <property type="term" value="P:cell division"/>
    <property type="evidence" value="ECO:0007669"/>
    <property type="project" value="InterPro"/>
</dbReference>
<keyword evidence="3" id="KW-0808">Transferase</keyword>
<dbReference type="InterPro" id="IPR001182">
    <property type="entry name" value="FtsW/RodA"/>
</dbReference>
<dbReference type="OrthoDB" id="9812661at2"/>
<evidence type="ECO:0000256" key="15">
    <source>
        <dbReference type="ARBA" id="ARBA00049902"/>
    </source>
</evidence>
<keyword evidence="2" id="KW-0328">Glycosyltransferase</keyword>
<evidence type="ECO:0000256" key="14">
    <source>
        <dbReference type="ARBA" id="ARBA00044770"/>
    </source>
</evidence>
<keyword evidence="4 17" id="KW-0812">Transmembrane</keyword>
<feature type="transmembrane region" description="Helical" evidence="17">
    <location>
        <begin position="186"/>
        <end position="204"/>
    </location>
</feature>
<keyword evidence="7 17" id="KW-1133">Transmembrane helix</keyword>
<reference evidence="19" key="1">
    <citation type="submission" date="2018-12" db="EMBL/GenBank/DDBJ databases">
        <title>A new species of lactobacillus.</title>
        <authorList>
            <person name="Jian Y."/>
            <person name="Xin L."/>
            <person name="Hong Z.J."/>
            <person name="Ming L.Z."/>
            <person name="Hong X.Z."/>
        </authorList>
    </citation>
    <scope>NUCLEOTIDE SEQUENCE [LARGE SCALE GENOMIC DNA]</scope>
    <source>
        <strain evidence="19">HSLZ-75</strain>
    </source>
</reference>
<feature type="transmembrane region" description="Helical" evidence="17">
    <location>
        <begin position="209"/>
        <end position="229"/>
    </location>
</feature>
<comment type="catalytic activity">
    <reaction evidence="15">
        <text>[GlcNAc-(1-&gt;4)-Mur2Ac(oyl-L-Ala-gamma-D-Glu-L-Lys-D-Ala-D-Ala)](n)-di-trans,octa-cis-undecaprenyl diphosphate + beta-D-GlcNAc-(1-&gt;4)-Mur2Ac(oyl-L-Ala-gamma-D-Glu-L-Lys-D-Ala-D-Ala)-di-trans,octa-cis-undecaprenyl diphosphate = [GlcNAc-(1-&gt;4)-Mur2Ac(oyl-L-Ala-gamma-D-Glu-L-Lys-D-Ala-D-Ala)](n+1)-di-trans,octa-cis-undecaprenyl diphosphate + di-trans,octa-cis-undecaprenyl diphosphate + H(+)</text>
        <dbReference type="Rhea" id="RHEA:23708"/>
        <dbReference type="Rhea" id="RHEA-COMP:9602"/>
        <dbReference type="Rhea" id="RHEA-COMP:9603"/>
        <dbReference type="ChEBI" id="CHEBI:15378"/>
        <dbReference type="ChEBI" id="CHEBI:58405"/>
        <dbReference type="ChEBI" id="CHEBI:60033"/>
        <dbReference type="ChEBI" id="CHEBI:78435"/>
        <dbReference type="EC" id="2.4.99.28"/>
    </reaction>
</comment>
<feature type="transmembrane region" description="Helical" evidence="17">
    <location>
        <begin position="163"/>
        <end position="180"/>
    </location>
</feature>
<feature type="transmembrane region" description="Helical" evidence="17">
    <location>
        <begin position="12"/>
        <end position="32"/>
    </location>
</feature>
<feature type="transmembrane region" description="Helical" evidence="17">
    <location>
        <begin position="339"/>
        <end position="366"/>
    </location>
</feature>
<evidence type="ECO:0000256" key="5">
    <source>
        <dbReference type="ARBA" id="ARBA00022960"/>
    </source>
</evidence>
<feature type="transmembrane region" description="Helical" evidence="17">
    <location>
        <begin position="372"/>
        <end position="391"/>
    </location>
</feature>
<evidence type="ECO:0000256" key="2">
    <source>
        <dbReference type="ARBA" id="ARBA00022676"/>
    </source>
</evidence>